<evidence type="ECO:0000256" key="2">
    <source>
        <dbReference type="ARBA" id="ARBA00022737"/>
    </source>
</evidence>
<dbReference type="GO" id="GO:0003723">
    <property type="term" value="F:RNA binding"/>
    <property type="evidence" value="ECO:0007669"/>
    <property type="project" value="InterPro"/>
</dbReference>
<evidence type="ECO:0000256" key="3">
    <source>
        <dbReference type="ARBA" id="ARBA00022771"/>
    </source>
</evidence>
<dbReference type="GO" id="GO:0089701">
    <property type="term" value="C:U2AF complex"/>
    <property type="evidence" value="ECO:0007669"/>
    <property type="project" value="InterPro"/>
</dbReference>
<feature type="region of interest" description="Disordered" evidence="5">
    <location>
        <begin position="47"/>
        <end position="83"/>
    </location>
</feature>
<sequence length="297" mass="35330">MIRKEKRKAMKKMKRKQVRKEREEAEAWREKEMKEFKESERAWREAMEIKRKKKEEEERRCKDLEESRKDEDDECGGEEDGEYEYMEEGPPEIIFKGNEIILRKNKVKISSAFLKYQNFSSAQQILDSVPQEVPNFETEQTGACRFGPRCSRLHFHPDKSCTILMKNMYNGPGIAWEQEDEGLEVFTFCIFLFLSCFPCGIQMRKLNVVTKNFMKMFQKHGELINFKKWLIPLEGKCNMYTTEHWNQLFLPTSALMVDIMLVTCEFANISRWKVLWGTCSRGGDYEWADNDKPPPRF</sequence>
<keyword evidence="4" id="KW-0862">Zinc</keyword>
<accession>A0A8S9MRL9</accession>
<evidence type="ECO:0008006" key="8">
    <source>
        <dbReference type="Google" id="ProtNLM"/>
    </source>
</evidence>
<evidence type="ECO:0000313" key="7">
    <source>
        <dbReference type="Proteomes" id="UP000712281"/>
    </source>
</evidence>
<dbReference type="Proteomes" id="UP000712281">
    <property type="component" value="Unassembled WGS sequence"/>
</dbReference>
<feature type="compositionally biased region" description="Basic and acidic residues" evidence="5">
    <location>
        <begin position="47"/>
        <end position="70"/>
    </location>
</feature>
<dbReference type="GO" id="GO:0008270">
    <property type="term" value="F:zinc ion binding"/>
    <property type="evidence" value="ECO:0007669"/>
    <property type="project" value="UniProtKB-KW"/>
</dbReference>
<evidence type="ECO:0000256" key="5">
    <source>
        <dbReference type="SAM" id="MobiDB-lite"/>
    </source>
</evidence>
<keyword evidence="3" id="KW-0863">Zinc-finger</keyword>
<dbReference type="GO" id="GO:0000398">
    <property type="term" value="P:mRNA splicing, via spliceosome"/>
    <property type="evidence" value="ECO:0007669"/>
    <property type="project" value="InterPro"/>
</dbReference>
<reference evidence="6" key="1">
    <citation type="submission" date="2019-12" db="EMBL/GenBank/DDBJ databases">
        <title>Genome sequencing and annotation of Brassica cretica.</title>
        <authorList>
            <person name="Studholme D.J."/>
            <person name="Sarris P.F."/>
        </authorList>
    </citation>
    <scope>NUCLEOTIDE SEQUENCE</scope>
    <source>
        <strain evidence="6">PFS-001/15</strain>
        <tissue evidence="6">Leaf</tissue>
    </source>
</reference>
<dbReference type="AlphaFoldDB" id="A0A8S9MRL9"/>
<dbReference type="PANTHER" id="PTHR12620">
    <property type="entry name" value="U2 SNRNP AUXILIARY FACTOR, SMALL SUBUNIT"/>
    <property type="match status" value="1"/>
</dbReference>
<organism evidence="6 7">
    <name type="scientific">Brassica cretica</name>
    <name type="common">Mustard</name>
    <dbReference type="NCBI Taxonomy" id="69181"/>
    <lineage>
        <taxon>Eukaryota</taxon>
        <taxon>Viridiplantae</taxon>
        <taxon>Streptophyta</taxon>
        <taxon>Embryophyta</taxon>
        <taxon>Tracheophyta</taxon>
        <taxon>Spermatophyta</taxon>
        <taxon>Magnoliopsida</taxon>
        <taxon>eudicotyledons</taxon>
        <taxon>Gunneridae</taxon>
        <taxon>Pentapetalae</taxon>
        <taxon>rosids</taxon>
        <taxon>malvids</taxon>
        <taxon>Brassicales</taxon>
        <taxon>Brassicaceae</taxon>
        <taxon>Brassiceae</taxon>
        <taxon>Brassica</taxon>
    </lineage>
</organism>
<dbReference type="PRINTS" id="PR01848">
    <property type="entry name" value="U2AUXFACTOR"/>
</dbReference>
<gene>
    <name evidence="6" type="ORF">F2Q68_00040591</name>
</gene>
<protein>
    <recommendedName>
        <fullName evidence="8">C3H1-type domain-containing protein</fullName>
    </recommendedName>
</protein>
<evidence type="ECO:0000313" key="6">
    <source>
        <dbReference type="EMBL" id="KAF2620511.1"/>
    </source>
</evidence>
<dbReference type="InterPro" id="IPR009145">
    <property type="entry name" value="U2AF_small"/>
</dbReference>
<feature type="region of interest" description="Disordered" evidence="5">
    <location>
        <begin position="1"/>
        <end position="31"/>
    </location>
</feature>
<feature type="compositionally biased region" description="Basic and acidic residues" evidence="5">
    <location>
        <begin position="20"/>
        <end position="31"/>
    </location>
</feature>
<proteinExistence type="predicted"/>
<evidence type="ECO:0000256" key="4">
    <source>
        <dbReference type="ARBA" id="ARBA00022833"/>
    </source>
</evidence>
<feature type="compositionally biased region" description="Basic residues" evidence="5">
    <location>
        <begin position="1"/>
        <end position="19"/>
    </location>
</feature>
<evidence type="ECO:0000256" key="1">
    <source>
        <dbReference type="ARBA" id="ARBA00022723"/>
    </source>
</evidence>
<keyword evidence="1" id="KW-0479">Metal-binding</keyword>
<name>A0A8S9MRL9_BRACR</name>
<comment type="caution">
    <text evidence="6">The sequence shown here is derived from an EMBL/GenBank/DDBJ whole genome shotgun (WGS) entry which is preliminary data.</text>
</comment>
<keyword evidence="2" id="KW-0677">Repeat</keyword>
<dbReference type="EMBL" id="QGKW02000007">
    <property type="protein sequence ID" value="KAF2620511.1"/>
    <property type="molecule type" value="Genomic_DNA"/>
</dbReference>
<feature type="compositionally biased region" description="Acidic residues" evidence="5">
    <location>
        <begin position="71"/>
        <end position="83"/>
    </location>
</feature>